<dbReference type="EMBL" id="JBHPBY010000081">
    <property type="protein sequence ID" value="MFC1850171.1"/>
    <property type="molecule type" value="Genomic_DNA"/>
</dbReference>
<keyword evidence="1" id="KW-1133">Transmembrane helix</keyword>
<keyword evidence="1" id="KW-0812">Transmembrane</keyword>
<protein>
    <submittedName>
        <fullName evidence="3">DUF6677 family protein</fullName>
    </submittedName>
</protein>
<dbReference type="InterPro" id="IPR046499">
    <property type="entry name" value="DUF6677"/>
</dbReference>
<feature type="domain" description="DUF6677" evidence="2">
    <location>
        <begin position="21"/>
        <end position="135"/>
    </location>
</feature>
<keyword evidence="1" id="KW-0472">Membrane</keyword>
<accession>A0ABV6YVP8</accession>
<feature type="transmembrane region" description="Helical" evidence="1">
    <location>
        <begin position="42"/>
        <end position="65"/>
    </location>
</feature>
<evidence type="ECO:0000313" key="3">
    <source>
        <dbReference type="EMBL" id="MFC1850171.1"/>
    </source>
</evidence>
<feature type="transmembrane region" description="Helical" evidence="1">
    <location>
        <begin position="18"/>
        <end position="36"/>
    </location>
</feature>
<organism evidence="3 4">
    <name type="scientific">candidate division CSSED10-310 bacterium</name>
    <dbReference type="NCBI Taxonomy" id="2855610"/>
    <lineage>
        <taxon>Bacteria</taxon>
        <taxon>Bacteria division CSSED10-310</taxon>
    </lineage>
</organism>
<feature type="transmembrane region" description="Helical" evidence="1">
    <location>
        <begin position="74"/>
        <end position="99"/>
    </location>
</feature>
<dbReference type="Pfam" id="PF20382">
    <property type="entry name" value="DUF6677"/>
    <property type="match status" value="1"/>
</dbReference>
<comment type="caution">
    <text evidence="3">The sequence shown here is derived from an EMBL/GenBank/DDBJ whole genome shotgun (WGS) entry which is preliminary data.</text>
</comment>
<sequence>MAQANQNIMESNPVVKPVFQVILLAWLIPGAGHLYIGRVWKGVLFFVCLTFTFIFGLMLQGVIFIPGGEDTQTLLISLFGTIGDFGVGLYYILCLFFYHLEGEITYQYYEIGMLFTLVAGVFNYLIIVDALDICKGRKV</sequence>
<evidence type="ECO:0000256" key="1">
    <source>
        <dbReference type="SAM" id="Phobius"/>
    </source>
</evidence>
<evidence type="ECO:0000259" key="2">
    <source>
        <dbReference type="Pfam" id="PF20382"/>
    </source>
</evidence>
<reference evidence="3 4" key="1">
    <citation type="submission" date="2024-09" db="EMBL/GenBank/DDBJ databases">
        <title>Laminarin stimulates single cell rates of sulfate reduction while oxygen inhibits transcriptomic activity in coastal marine sediment.</title>
        <authorList>
            <person name="Lindsay M."/>
            <person name="Orcutt B."/>
            <person name="Emerson D."/>
            <person name="Stepanauskas R."/>
            <person name="D'Angelo T."/>
        </authorList>
    </citation>
    <scope>NUCLEOTIDE SEQUENCE [LARGE SCALE GENOMIC DNA]</scope>
    <source>
        <strain evidence="3">SAG AM-311-K15</strain>
    </source>
</reference>
<proteinExistence type="predicted"/>
<name>A0ABV6YVP8_UNCC1</name>
<feature type="transmembrane region" description="Helical" evidence="1">
    <location>
        <begin position="111"/>
        <end position="131"/>
    </location>
</feature>
<gene>
    <name evidence="3" type="ORF">ACFL27_08275</name>
</gene>
<keyword evidence="4" id="KW-1185">Reference proteome</keyword>
<dbReference type="Proteomes" id="UP001594351">
    <property type="component" value="Unassembled WGS sequence"/>
</dbReference>
<evidence type="ECO:0000313" key="4">
    <source>
        <dbReference type="Proteomes" id="UP001594351"/>
    </source>
</evidence>